<dbReference type="AlphaFoldDB" id="A0A3A3GLV1"/>
<feature type="domain" description="Histidine kinase/HSP90-like ATPase" evidence="1">
    <location>
        <begin position="589"/>
        <end position="676"/>
    </location>
</feature>
<dbReference type="InterPro" id="IPR003594">
    <property type="entry name" value="HATPase_dom"/>
</dbReference>
<comment type="caution">
    <text evidence="2">The sequence shown here is derived from an EMBL/GenBank/DDBJ whole genome shotgun (WGS) entry which is preliminary data.</text>
</comment>
<gene>
    <name evidence="2" type="ORF">DQX05_11985</name>
</gene>
<accession>A0A3A3GLV1</accession>
<dbReference type="InterPro" id="IPR036890">
    <property type="entry name" value="HATPase_C_sf"/>
</dbReference>
<dbReference type="Proteomes" id="UP000266177">
    <property type="component" value="Unassembled WGS sequence"/>
</dbReference>
<organism evidence="2 3">
    <name type="scientific">Paenibacillus thiaminolyticus</name>
    <name type="common">Bacillus thiaminolyticus</name>
    <dbReference type="NCBI Taxonomy" id="49283"/>
    <lineage>
        <taxon>Bacteria</taxon>
        <taxon>Bacillati</taxon>
        <taxon>Bacillota</taxon>
        <taxon>Bacilli</taxon>
        <taxon>Bacillales</taxon>
        <taxon>Paenibacillaceae</taxon>
        <taxon>Paenibacillus</taxon>
    </lineage>
</organism>
<proteinExistence type="predicted"/>
<evidence type="ECO:0000313" key="2">
    <source>
        <dbReference type="EMBL" id="RJG23743.1"/>
    </source>
</evidence>
<name>A0A3A3GLV1_PANTH</name>
<dbReference type="SUPFAM" id="SSF55874">
    <property type="entry name" value="ATPase domain of HSP90 chaperone/DNA topoisomerase II/histidine kinase"/>
    <property type="match status" value="2"/>
</dbReference>
<evidence type="ECO:0000259" key="1">
    <source>
        <dbReference type="Pfam" id="PF02518"/>
    </source>
</evidence>
<sequence>MIRRLSMRKQIPFKPKARLLLQLGDQLIKNENVALLELVKNSYDADSKLVKVSMSRVTDPKIGEIVILDDGNGMDINIIENVWMEPGSNFKEDIFKSKKRSKLNRLPIGEKGIGRFGVHKLGNRIELISRMENQKEVVFNINWNDFSTTEYLDDVKISIFERDPELFIGEKTGTRIVISDLKNTWTRGAIRSVYRAINSLCSPFNSIDKFEVEFNIDQPKWLENLTDFHNIKQFALYEADITIEGDYITKFLYKFKPWSVFSKLSSREHNPTEPIRIITKKEKKKNEFRDVMLSKYNIGTVKIKLYIFDRDSSTLKLAIHDKTGYKEYLDQNGGIRVYRDKMRVYDYGEEENDWLRLDYGRFNSPGTKISNNLVIGAVDIDREQSFDLIEKTNREGFIENEAYQEFKAAIEFAVEKVEQQRRIDKEKIRTYYSPTSKSEPVIANLNLLQNSINQNVKDTKLKQELVNHVKRIEDDYKHITDVYIKSAGAGLSLSIAIHEMQKIIQELVKATDFEKTSIRISDLVTRLSQLVEGYSTLFKGKDKKKQSLAKIIDAALFNVEYRLKVHNVNIVNSYTKYSDVQVNCTKNLLISTIVNIIDNSIWWLDYNHIESKEICIAISFDIPDRITILIADNGLGFSLPTEDIVKPFITDRPEGMGLGLYLANEILRGHEGNLIFPEYDDVELPETFKNGAIIGLAFKEEK</sequence>
<dbReference type="EMBL" id="QYZD01000009">
    <property type="protein sequence ID" value="RJG23743.1"/>
    <property type="molecule type" value="Genomic_DNA"/>
</dbReference>
<dbReference type="Pfam" id="PF02518">
    <property type="entry name" value="HATPase_c"/>
    <property type="match status" value="1"/>
</dbReference>
<evidence type="ECO:0000313" key="3">
    <source>
        <dbReference type="Proteomes" id="UP000266177"/>
    </source>
</evidence>
<dbReference type="Pfam" id="PF13589">
    <property type="entry name" value="HATPase_c_3"/>
    <property type="match status" value="1"/>
</dbReference>
<protein>
    <recommendedName>
        <fullName evidence="1">Histidine kinase/HSP90-like ATPase domain-containing protein</fullName>
    </recommendedName>
</protein>
<dbReference type="Gene3D" id="3.30.565.10">
    <property type="entry name" value="Histidine kinase-like ATPase, C-terminal domain"/>
    <property type="match status" value="2"/>
</dbReference>
<dbReference type="OrthoDB" id="9816482at2"/>
<reference evidence="2 3" key="1">
    <citation type="submission" date="2018-09" db="EMBL/GenBank/DDBJ databases">
        <title>Paenibacillus SK2017-BO5.</title>
        <authorList>
            <person name="Piskunova J.V."/>
            <person name="Dubiley S.A."/>
            <person name="Severinov K.V."/>
        </authorList>
    </citation>
    <scope>NUCLEOTIDE SEQUENCE [LARGE SCALE GENOMIC DNA]</scope>
    <source>
        <strain evidence="2 3">BO5</strain>
    </source>
</reference>